<keyword evidence="2" id="KW-1185">Reference proteome</keyword>
<dbReference type="InterPro" id="IPR029044">
    <property type="entry name" value="Nucleotide-diphossugar_trans"/>
</dbReference>
<evidence type="ECO:0008006" key="3">
    <source>
        <dbReference type="Google" id="ProtNLM"/>
    </source>
</evidence>
<gene>
    <name evidence="1" type="ORF">CWD77_07275</name>
</gene>
<dbReference type="SUPFAM" id="SSF53448">
    <property type="entry name" value="Nucleotide-diphospho-sugar transferases"/>
    <property type="match status" value="1"/>
</dbReference>
<reference evidence="1 2" key="1">
    <citation type="submission" date="2017-11" db="EMBL/GenBank/DDBJ databases">
        <title>Rhodohalobacter 15182 sp. nov., isolated from a salt lake.</title>
        <authorList>
            <person name="Han S."/>
        </authorList>
    </citation>
    <scope>NUCLEOTIDE SEQUENCE [LARGE SCALE GENOMIC DNA]</scope>
    <source>
        <strain evidence="1 2">15182</strain>
    </source>
</reference>
<accession>A0A2N0VM65</accession>
<name>A0A2N0VM65_9BACT</name>
<sequence length="319" mass="37530">MTGSKSKKEGYVYSSYGDEKYLQHVVASVHTLRRYDQERPVTIYCSNQHIQTLEKSGLEEMFDQIHFLPDENRSITGFKHNVYQFMPYEKNLYMDSDIIWCKDPNPLWDKLSTYRFTITGNHIADGFFGGPKGIGIVADVIFQRRKKTLDKFGLTYLNRVQTGLMYAAEKDIAKQVCDTASHFLSKREETHFRSRKSETGRTQETCEWSLGMALSKLNIPILPWLNGYESPQLDFIDDYTNHDEEFETVECTLYNDRFVYDFKAIRSKWFRNLLISIFSLVPGKGDYMKVTPYCLHFGWYHQKQPFYDFADHVWSKLSK</sequence>
<dbReference type="Proteomes" id="UP000233398">
    <property type="component" value="Unassembled WGS sequence"/>
</dbReference>
<dbReference type="AlphaFoldDB" id="A0A2N0VM65"/>
<dbReference type="RefSeq" id="WP_101072812.1">
    <property type="nucleotide sequence ID" value="NZ_PISP01000001.1"/>
</dbReference>
<dbReference type="EMBL" id="PISP01000001">
    <property type="protein sequence ID" value="PKD45239.1"/>
    <property type="molecule type" value="Genomic_DNA"/>
</dbReference>
<comment type="caution">
    <text evidence="1">The sequence shown here is derived from an EMBL/GenBank/DDBJ whole genome shotgun (WGS) entry which is preliminary data.</text>
</comment>
<dbReference type="Gene3D" id="3.90.550.10">
    <property type="entry name" value="Spore Coat Polysaccharide Biosynthesis Protein SpsA, Chain A"/>
    <property type="match status" value="1"/>
</dbReference>
<dbReference type="OrthoDB" id="1490936at2"/>
<evidence type="ECO:0000313" key="2">
    <source>
        <dbReference type="Proteomes" id="UP000233398"/>
    </source>
</evidence>
<protein>
    <recommendedName>
        <fullName evidence="3">Nucleotide-diphospho-sugar transferase domain-containing protein</fullName>
    </recommendedName>
</protein>
<proteinExistence type="predicted"/>
<evidence type="ECO:0000313" key="1">
    <source>
        <dbReference type="EMBL" id="PKD45239.1"/>
    </source>
</evidence>
<organism evidence="1 2">
    <name type="scientific">Rhodohalobacter barkolensis</name>
    <dbReference type="NCBI Taxonomy" id="2053187"/>
    <lineage>
        <taxon>Bacteria</taxon>
        <taxon>Pseudomonadati</taxon>
        <taxon>Balneolota</taxon>
        <taxon>Balneolia</taxon>
        <taxon>Balneolales</taxon>
        <taxon>Balneolaceae</taxon>
        <taxon>Rhodohalobacter</taxon>
    </lineage>
</organism>